<evidence type="ECO:0000313" key="2">
    <source>
        <dbReference type="Proteomes" id="UP000076609"/>
    </source>
</evidence>
<dbReference type="EMBL" id="LQQO01000021">
    <property type="protein sequence ID" value="KZE13517.1"/>
    <property type="molecule type" value="Genomic_DNA"/>
</dbReference>
<name>A0ABR5YB97_9SPHN</name>
<gene>
    <name evidence="1" type="ORF">AVT10_16070</name>
</gene>
<comment type="caution">
    <text evidence="1">The sequence shown here is derived from an EMBL/GenBank/DDBJ whole genome shotgun (WGS) entry which is preliminary data.</text>
</comment>
<accession>A0ABR5YB97</accession>
<protein>
    <submittedName>
        <fullName evidence="1">Uncharacterized protein</fullName>
    </submittedName>
</protein>
<reference evidence="2" key="1">
    <citation type="submission" date="2016-01" db="EMBL/GenBank/DDBJ databases">
        <title>Draft genome of Chromobacterium sp. F49.</title>
        <authorList>
            <person name="Hong K.W."/>
        </authorList>
    </citation>
    <scope>NUCLEOTIDE SEQUENCE [LARGE SCALE GENOMIC DNA]</scope>
    <source>
        <strain evidence="2">CN3</strain>
    </source>
</reference>
<evidence type="ECO:0000313" key="1">
    <source>
        <dbReference type="EMBL" id="KZE13517.1"/>
    </source>
</evidence>
<proteinExistence type="predicted"/>
<sequence>MSIHVWPIIINSSHQVNDVVPIANSSELLVPLTQADEFLTDSRALIVDVFLDVNPVKKVMRCLIWPIECLDLALCRHQHERKILLRMVD</sequence>
<organism evidence="1 2">
    <name type="scientific">Sphingomonas hankookensis</name>
    <dbReference type="NCBI Taxonomy" id="563996"/>
    <lineage>
        <taxon>Bacteria</taxon>
        <taxon>Pseudomonadati</taxon>
        <taxon>Pseudomonadota</taxon>
        <taxon>Alphaproteobacteria</taxon>
        <taxon>Sphingomonadales</taxon>
        <taxon>Sphingomonadaceae</taxon>
        <taxon>Sphingomonas</taxon>
    </lineage>
</organism>
<dbReference type="Proteomes" id="UP000076609">
    <property type="component" value="Unassembled WGS sequence"/>
</dbReference>
<keyword evidence="2" id="KW-1185">Reference proteome</keyword>